<comment type="caution">
    <text evidence="2">The sequence shown here is derived from an EMBL/GenBank/DDBJ whole genome shotgun (WGS) entry which is preliminary data.</text>
</comment>
<proteinExistence type="predicted"/>
<accession>A0ABW3JVX8</accession>
<name>A0ABW3JVX8_9BACT</name>
<evidence type="ECO:0000313" key="3">
    <source>
        <dbReference type="Proteomes" id="UP001597112"/>
    </source>
</evidence>
<evidence type="ECO:0000256" key="1">
    <source>
        <dbReference type="SAM" id="Phobius"/>
    </source>
</evidence>
<keyword evidence="1" id="KW-0812">Transmembrane</keyword>
<keyword evidence="3" id="KW-1185">Reference proteome</keyword>
<protein>
    <submittedName>
        <fullName evidence="2">Uncharacterized protein</fullName>
    </submittedName>
</protein>
<reference evidence="3" key="1">
    <citation type="journal article" date="2019" name="Int. J. Syst. Evol. Microbiol.">
        <title>The Global Catalogue of Microorganisms (GCM) 10K type strain sequencing project: providing services to taxonomists for standard genome sequencing and annotation.</title>
        <authorList>
            <consortium name="The Broad Institute Genomics Platform"/>
            <consortium name="The Broad Institute Genome Sequencing Center for Infectious Disease"/>
            <person name="Wu L."/>
            <person name="Ma J."/>
        </authorList>
    </citation>
    <scope>NUCLEOTIDE SEQUENCE [LARGE SCALE GENOMIC DNA]</scope>
    <source>
        <strain evidence="3">CCUG 58938</strain>
    </source>
</reference>
<gene>
    <name evidence="2" type="ORF">ACFQ21_01660</name>
</gene>
<dbReference type="Proteomes" id="UP001597112">
    <property type="component" value="Unassembled WGS sequence"/>
</dbReference>
<dbReference type="RefSeq" id="WP_377573887.1">
    <property type="nucleotide sequence ID" value="NZ_JBHTKA010000001.1"/>
</dbReference>
<evidence type="ECO:0000313" key="2">
    <source>
        <dbReference type="EMBL" id="MFD0997984.1"/>
    </source>
</evidence>
<organism evidence="2 3">
    <name type="scientific">Ohtaekwangia kribbensis</name>
    <dbReference type="NCBI Taxonomy" id="688913"/>
    <lineage>
        <taxon>Bacteria</taxon>
        <taxon>Pseudomonadati</taxon>
        <taxon>Bacteroidota</taxon>
        <taxon>Cytophagia</taxon>
        <taxon>Cytophagales</taxon>
        <taxon>Fulvivirgaceae</taxon>
        <taxon>Ohtaekwangia</taxon>
    </lineage>
</organism>
<dbReference type="EMBL" id="JBHTKA010000001">
    <property type="protein sequence ID" value="MFD0997984.1"/>
    <property type="molecule type" value="Genomic_DNA"/>
</dbReference>
<keyword evidence="1" id="KW-1133">Transmembrane helix</keyword>
<keyword evidence="1" id="KW-0472">Membrane</keyword>
<feature type="transmembrane region" description="Helical" evidence="1">
    <location>
        <begin position="34"/>
        <end position="57"/>
    </location>
</feature>
<sequence length="69" mass="7641">MKPIFVILLLVIVLSSSAFVMIYNYWKDIVEANPILFAAGLISIVMSGAIGMLYMIISRPALQPVRVTK</sequence>